<accession>A0A060SYW6</accession>
<dbReference type="InterPro" id="IPR029058">
    <property type="entry name" value="AB_hydrolase_fold"/>
</dbReference>
<dbReference type="PANTHER" id="PTHR47751:SF1">
    <property type="entry name" value="SUPERFAMILY HYDROLASE, PUTATIVE (AFU_ORTHOLOGUE AFUA_2G16580)-RELATED"/>
    <property type="match status" value="1"/>
</dbReference>
<proteinExistence type="inferred from homology"/>
<dbReference type="PhylomeDB" id="A0A060SYW6"/>
<dbReference type="PANTHER" id="PTHR47751">
    <property type="entry name" value="SUPERFAMILY HYDROLASE, PUTATIVE (AFU_ORTHOLOGUE AFUA_2G16580)-RELATED"/>
    <property type="match status" value="1"/>
</dbReference>
<reference evidence="3" key="1">
    <citation type="submission" date="2014-02" db="EMBL/GenBank/DDBJ databases">
        <authorList>
            <person name="Genoscope - CEA"/>
        </authorList>
    </citation>
    <scope>NUCLEOTIDE SEQUENCE</scope>
    <source>
        <strain evidence="3">LS3</strain>
    </source>
</reference>
<evidence type="ECO:0000259" key="2">
    <source>
        <dbReference type="Pfam" id="PF01738"/>
    </source>
</evidence>
<dbReference type="Gene3D" id="1.10.10.800">
    <property type="match status" value="1"/>
</dbReference>
<reference evidence="3" key="2">
    <citation type="submission" date="2014-06" db="EMBL/GenBank/DDBJ databases">
        <title>The complete genome of Blastobotrys (Arxula) adeninivorans LS3 - a yeast of biotechnological interest.</title>
        <authorList>
            <person name="Kunze G."/>
            <person name="Gaillardin C."/>
            <person name="Czernicka M."/>
            <person name="Durrens P."/>
            <person name="Martin T."/>
            <person name="Boer E."/>
            <person name="Gabaldon T."/>
            <person name="Cruz J."/>
            <person name="Talla E."/>
            <person name="Marck C."/>
            <person name="Goffeau A."/>
            <person name="Barbe V."/>
            <person name="Baret P."/>
            <person name="Baronian K."/>
            <person name="Beier S."/>
            <person name="Bleykasten C."/>
            <person name="Bode R."/>
            <person name="Casaregola S."/>
            <person name="Despons L."/>
            <person name="Fairhead C."/>
            <person name="Giersberg M."/>
            <person name="Gierski P."/>
            <person name="Hahnel U."/>
            <person name="Hartmann A."/>
            <person name="Jankowska D."/>
            <person name="Jubin C."/>
            <person name="Jung P."/>
            <person name="Lafontaine I."/>
            <person name="Leh-Louis V."/>
            <person name="Lemaire M."/>
            <person name="Marcet-Houben M."/>
            <person name="Mascher M."/>
            <person name="Morel G."/>
            <person name="Richard G.-F."/>
            <person name="Riechen J."/>
            <person name="Sacerdot C."/>
            <person name="Sarkar A."/>
            <person name="Savel G."/>
            <person name="Schacherer J."/>
            <person name="Sherman D."/>
            <person name="Straub M.-L."/>
            <person name="Stein N."/>
            <person name="Thierry A."/>
            <person name="Trautwein-Schult A."/>
            <person name="Westhof E."/>
            <person name="Worch S."/>
            <person name="Dujon B."/>
            <person name="Souciet J.-L."/>
            <person name="Wincker P."/>
            <person name="Scholz U."/>
            <person name="Neuveglise N."/>
        </authorList>
    </citation>
    <scope>NUCLEOTIDE SEQUENCE</scope>
    <source>
        <strain evidence="3">LS3</strain>
    </source>
</reference>
<dbReference type="AlphaFoldDB" id="A0A060SYW6"/>
<dbReference type="Gene3D" id="3.40.50.1820">
    <property type="entry name" value="alpha/beta hydrolase"/>
    <property type="match status" value="1"/>
</dbReference>
<name>A0A060SYW6_BLAAD</name>
<dbReference type="GO" id="GO:0016787">
    <property type="term" value="F:hydrolase activity"/>
    <property type="evidence" value="ECO:0007669"/>
    <property type="project" value="InterPro"/>
</dbReference>
<feature type="domain" description="Dienelactone hydrolase" evidence="2">
    <location>
        <begin position="32"/>
        <end position="136"/>
    </location>
</feature>
<dbReference type="SUPFAM" id="SSF53474">
    <property type="entry name" value="alpha/beta-Hydrolases"/>
    <property type="match status" value="1"/>
</dbReference>
<gene>
    <name evidence="3" type="ORF">GNLVRS02_ARAD1C00572g</name>
</gene>
<dbReference type="Pfam" id="PF01738">
    <property type="entry name" value="DLH"/>
    <property type="match status" value="1"/>
</dbReference>
<evidence type="ECO:0000256" key="1">
    <source>
        <dbReference type="ARBA" id="ARBA00029464"/>
    </source>
</evidence>
<evidence type="ECO:0000313" key="3">
    <source>
        <dbReference type="EMBL" id="CDP33918.1"/>
    </source>
</evidence>
<organism evidence="3">
    <name type="scientific">Blastobotrys adeninivorans</name>
    <name type="common">Yeast</name>
    <name type="synonym">Arxula adeninivorans</name>
    <dbReference type="NCBI Taxonomy" id="409370"/>
    <lineage>
        <taxon>Eukaryota</taxon>
        <taxon>Fungi</taxon>
        <taxon>Dikarya</taxon>
        <taxon>Ascomycota</taxon>
        <taxon>Saccharomycotina</taxon>
        <taxon>Dipodascomycetes</taxon>
        <taxon>Dipodascales</taxon>
        <taxon>Trichomonascaceae</taxon>
        <taxon>Blastobotrys</taxon>
    </lineage>
</organism>
<sequence>MPSNTVSYPCYPNSAISISATLNLPEGFEKSKKYGAIICAHPFGSCKEQVAGQYGAKLAELGYVTLVPDATYQGESGGEPKGMEYAPQRVEDICCAVDYLVTQDFVDENRIGVLGMCAGGGYASSATMMDRRIKALATISAINLGRSHRAGEFDPSQNPIKELESICAQRTAEARGEDFMICPLLPADRETLKQRGCDTGDMADAFDYYNTPRGQHPRSNFKFVYRSWQSLFLFDAFHFAESLLTQPLLVIVGTKVGEFGAYRDGYELYGKARSEHKSLHEVQGASHIDLYDQPKPVAEVIAKLSEFYEKYL</sequence>
<dbReference type="EMBL" id="HG937693">
    <property type="protein sequence ID" value="CDP33918.1"/>
    <property type="molecule type" value="Genomic_DNA"/>
</dbReference>
<comment type="similarity">
    <text evidence="1">Belongs to the polyketide transferase af380 family.</text>
</comment>
<protein>
    <submittedName>
        <fullName evidence="3">ARAD1C00572p</fullName>
    </submittedName>
</protein>
<dbReference type="InterPro" id="IPR002925">
    <property type="entry name" value="Dienelactn_hydro"/>
</dbReference>
<dbReference type="InterPro" id="IPR051411">
    <property type="entry name" value="Polyketide_trans_af380"/>
</dbReference>